<feature type="compositionally biased region" description="Low complexity" evidence="1">
    <location>
        <begin position="64"/>
        <end position="75"/>
    </location>
</feature>
<feature type="region of interest" description="Disordered" evidence="1">
    <location>
        <begin position="1"/>
        <end position="26"/>
    </location>
</feature>
<dbReference type="KEGG" id="sgm:GCM10017557_39010"/>
<proteinExistence type="predicted"/>
<dbReference type="EMBL" id="AP023440">
    <property type="protein sequence ID" value="BCL29042.1"/>
    <property type="molecule type" value="Genomic_DNA"/>
</dbReference>
<keyword evidence="4" id="KW-1185">Reference proteome</keyword>
<keyword evidence="2" id="KW-1133">Transmembrane helix</keyword>
<evidence type="ECO:0000256" key="1">
    <source>
        <dbReference type="SAM" id="MobiDB-lite"/>
    </source>
</evidence>
<feature type="transmembrane region" description="Helical" evidence="2">
    <location>
        <begin position="86"/>
        <end position="107"/>
    </location>
</feature>
<evidence type="ECO:0000313" key="4">
    <source>
        <dbReference type="Proteomes" id="UP000516444"/>
    </source>
</evidence>
<dbReference type="AlphaFoldDB" id="A0A7G1P203"/>
<keyword evidence="2" id="KW-0812">Transmembrane</keyword>
<evidence type="ECO:0000256" key="2">
    <source>
        <dbReference type="SAM" id="Phobius"/>
    </source>
</evidence>
<reference evidence="3 4" key="1">
    <citation type="journal article" date="2014" name="Int. J. Syst. Evol. Microbiol.">
        <title>Complete genome sequence of Corynebacterium casei LMG S-19264T (=DSM 44701T), isolated from a smear-ripened cheese.</title>
        <authorList>
            <consortium name="US DOE Joint Genome Institute (JGI-PGF)"/>
            <person name="Walter F."/>
            <person name="Albersmeier A."/>
            <person name="Kalinowski J."/>
            <person name="Ruckert C."/>
        </authorList>
    </citation>
    <scope>NUCLEOTIDE SEQUENCE [LARGE SCALE GENOMIC DNA]</scope>
    <source>
        <strain evidence="3 4">JCM 4677</strain>
    </source>
</reference>
<name>A0A7G1P203_9ACTN</name>
<dbReference type="Proteomes" id="UP000516444">
    <property type="component" value="Chromosome"/>
</dbReference>
<dbReference type="InterPro" id="IPR047789">
    <property type="entry name" value="CU044_5270-like"/>
</dbReference>
<feature type="region of interest" description="Disordered" evidence="1">
    <location>
        <begin position="56"/>
        <end position="79"/>
    </location>
</feature>
<sequence>MNANTPRQDSDSDSGSDFDSAEWEQDAQLLSRTARDLPSGRHQFHKERLMAHIHEQAQQDERTAAQAAPDRAAPAKARRFRLPRPAVTLPAMAFALSAVVVGGVVTLNGGDGARNSALATGPALTTDIGTATSKGVPQLLDQISLAAAEGDHPTVKPGQYVYIESMTADTFVKIVDDKASLASHELHRRQVWNSPDGTKGWLIDPAVNEGPEGETLSLPDENGNPLEGGLNHPTYDYLAKLTTDPDKLLDLIYKETKGQGNSPDQQAFATIGDLLGESYPPAELYSALFRTAAKIPGVVVVDDAVDAAGRHGVAVARVDATSGEREEWIFDKKTHVFLGERSVQVKQLKDEEGALVKPGTVNFTSAVMNRAVVDGMKQTPSHASQAG</sequence>
<keyword evidence="2" id="KW-0472">Membrane</keyword>
<evidence type="ECO:0000313" key="3">
    <source>
        <dbReference type="EMBL" id="BCL29042.1"/>
    </source>
</evidence>
<gene>
    <name evidence="3" type="ORF">GCM10017557_39010</name>
</gene>
<dbReference type="RefSeq" id="WP_190851204.1">
    <property type="nucleotide sequence ID" value="NZ_AP023440.1"/>
</dbReference>
<feature type="compositionally biased region" description="Acidic residues" evidence="1">
    <location>
        <begin position="11"/>
        <end position="25"/>
    </location>
</feature>
<dbReference type="NCBIfam" id="NF038083">
    <property type="entry name" value="CU044_5270_fam"/>
    <property type="match status" value="1"/>
</dbReference>
<accession>A0A7G1P203</accession>
<protein>
    <recommendedName>
        <fullName evidence="5">CU044_5270 family protein</fullName>
    </recommendedName>
</protein>
<evidence type="ECO:0008006" key="5">
    <source>
        <dbReference type="Google" id="ProtNLM"/>
    </source>
</evidence>
<organism evidence="3 4">
    <name type="scientific">Streptomyces aurantiacus</name>
    <dbReference type="NCBI Taxonomy" id="47760"/>
    <lineage>
        <taxon>Bacteria</taxon>
        <taxon>Bacillati</taxon>
        <taxon>Actinomycetota</taxon>
        <taxon>Actinomycetes</taxon>
        <taxon>Kitasatosporales</taxon>
        <taxon>Streptomycetaceae</taxon>
        <taxon>Streptomyces</taxon>
        <taxon>Streptomyces aurantiacus group</taxon>
    </lineage>
</organism>